<dbReference type="AlphaFoldDB" id="A0A382C0E4"/>
<proteinExistence type="predicted"/>
<gene>
    <name evidence="1" type="ORF">METZ01_LOCUS172065</name>
</gene>
<protein>
    <submittedName>
        <fullName evidence="1">Uncharacterized protein</fullName>
    </submittedName>
</protein>
<reference evidence="1" key="1">
    <citation type="submission" date="2018-05" db="EMBL/GenBank/DDBJ databases">
        <authorList>
            <person name="Lanie J.A."/>
            <person name="Ng W.-L."/>
            <person name="Kazmierczak K.M."/>
            <person name="Andrzejewski T.M."/>
            <person name="Davidsen T.M."/>
            <person name="Wayne K.J."/>
            <person name="Tettelin H."/>
            <person name="Glass J.I."/>
            <person name="Rusch D."/>
            <person name="Podicherti R."/>
            <person name="Tsui H.-C.T."/>
            <person name="Winkler M.E."/>
        </authorList>
    </citation>
    <scope>NUCLEOTIDE SEQUENCE</scope>
</reference>
<name>A0A382C0E4_9ZZZZ</name>
<dbReference type="EMBL" id="UINC01032104">
    <property type="protein sequence ID" value="SVB19211.1"/>
    <property type="molecule type" value="Genomic_DNA"/>
</dbReference>
<feature type="non-terminal residue" evidence="1">
    <location>
        <position position="1"/>
    </location>
</feature>
<evidence type="ECO:0000313" key="1">
    <source>
        <dbReference type="EMBL" id="SVB19211.1"/>
    </source>
</evidence>
<organism evidence="1">
    <name type="scientific">marine metagenome</name>
    <dbReference type="NCBI Taxonomy" id="408172"/>
    <lineage>
        <taxon>unclassified sequences</taxon>
        <taxon>metagenomes</taxon>
        <taxon>ecological metagenomes</taxon>
    </lineage>
</organism>
<feature type="non-terminal residue" evidence="1">
    <location>
        <position position="676"/>
    </location>
</feature>
<sequence length="676" mass="72421">DSFMESIPSTLATNTSKRNLLKNIRDLYSAKGTSEGHKLFMRLLLGEDANVIYPTEYMMRPSDGNWRENQIIRASAFSGVRGEEVVGEKITGQTSGATANVRESTTILQGSASVTEFQIENLVGTFVTGEVIKGRSTSRDVNVSFTIEAMFASATVTNDGILHDAGEAITIETLGNEYAEAVVDVIKSGGVSGVVVDDVGSGYQVGDTLTFTNPSADSDAITATGFVAVVGGGFTQETGTLDDSDVTTDTIILESDSNFTEEPMDIILETKGVDFFVGDGVTRVFSLNNTATLTDTLTLYLDDVKTEQTAPNGDSVWSIEDTPYLVLSGTDSDATDAGDNILLEVDDAPQTGSVITLEQQEITFTKSPVDYTPENNIQIRVRGDTVNYILLDGTDGSSFTNAGSRLHTDQTATTIDSYKTSTDQIVLEESTFSTTGEIQKVVVTNSGRGYTDLPTVSVTSANGSGAALLAITNDIGAIESIKIKEPGLDYSATNPPDLTPRAHFVVKDVTGTFASGNTLTTHEGTVKGWDSSTQVLDTTFENVVRIDGEESGTFNQGIQLERGNTTGSLNTLLLEDVHTHDSDRYLCIDSTGSTTRGSRTIRKKVTVVENTLNTIADSTTDATLGEKIFAIDSVYEKSDFTASRLEFFRGDTYYFDLGDSSLYNADSTLNHELALA</sequence>
<accession>A0A382C0E4</accession>